<sequence length="280" mass="29842">MSLLSRTRIPTVGAQWGLWLATSYLALAAIAVVAPTLLAPSDPLETALAAAHQQPGWQHLFGTDRLGRDVLVRVVHGAQYSLFIGGVATAVAVAVGIVLGSAAGTGNRIIDEVVTRVFDLLGSFPEILFALVLIAFTGPGTWNLILAIGLSAAPRYGRVVRAEILAVRESEFVAQARLNTTSKFALTVKHIVPNALVTLPVLATLGLGTSILGTATLSFLGFGTQPPLPEWGSMLSESRDDLRLAWWTVFFPGLAITATVIATTVVGRHLHHRFERRSIQ</sequence>
<feature type="transmembrane region" description="Helical" evidence="7">
    <location>
        <begin position="199"/>
        <end position="224"/>
    </location>
</feature>
<dbReference type="PANTHER" id="PTHR43386:SF25">
    <property type="entry name" value="PEPTIDE ABC TRANSPORTER PERMEASE PROTEIN"/>
    <property type="match status" value="1"/>
</dbReference>
<evidence type="ECO:0000256" key="2">
    <source>
        <dbReference type="ARBA" id="ARBA00022448"/>
    </source>
</evidence>
<evidence type="ECO:0000256" key="5">
    <source>
        <dbReference type="ARBA" id="ARBA00022989"/>
    </source>
</evidence>
<keyword evidence="4 7" id="KW-0812">Transmembrane</keyword>
<dbReference type="Proteomes" id="UP000019491">
    <property type="component" value="Unassembled WGS sequence"/>
</dbReference>
<evidence type="ECO:0000256" key="6">
    <source>
        <dbReference type="ARBA" id="ARBA00023136"/>
    </source>
</evidence>
<keyword evidence="2 7" id="KW-0813">Transport</keyword>
<name>X0R829_RHOWR</name>
<feature type="transmembrane region" description="Helical" evidence="7">
    <location>
        <begin position="244"/>
        <end position="267"/>
    </location>
</feature>
<dbReference type="EMBL" id="BAWF01000038">
    <property type="protein sequence ID" value="GAF47125.1"/>
    <property type="molecule type" value="Genomic_DNA"/>
</dbReference>
<gene>
    <name evidence="9" type="ORF">RW1_038_00460</name>
</gene>
<dbReference type="Gene3D" id="1.10.3720.10">
    <property type="entry name" value="MetI-like"/>
    <property type="match status" value="1"/>
</dbReference>
<dbReference type="OrthoDB" id="9812701at2"/>
<organism evidence="9 10">
    <name type="scientific">Rhodococcus wratislaviensis NBRC 100605</name>
    <dbReference type="NCBI Taxonomy" id="1219028"/>
    <lineage>
        <taxon>Bacteria</taxon>
        <taxon>Bacillati</taxon>
        <taxon>Actinomycetota</taxon>
        <taxon>Actinomycetes</taxon>
        <taxon>Mycobacteriales</taxon>
        <taxon>Nocardiaceae</taxon>
        <taxon>Rhodococcus</taxon>
    </lineage>
</organism>
<comment type="subcellular location">
    <subcellularLocation>
        <location evidence="1 7">Cell membrane</location>
        <topology evidence="1 7">Multi-pass membrane protein</topology>
    </subcellularLocation>
</comment>
<evidence type="ECO:0000256" key="4">
    <source>
        <dbReference type="ARBA" id="ARBA00022692"/>
    </source>
</evidence>
<dbReference type="AlphaFoldDB" id="X0R829"/>
<feature type="transmembrane region" description="Helical" evidence="7">
    <location>
        <begin position="16"/>
        <end position="38"/>
    </location>
</feature>
<dbReference type="GO" id="GO:0055085">
    <property type="term" value="P:transmembrane transport"/>
    <property type="evidence" value="ECO:0007669"/>
    <property type="project" value="InterPro"/>
</dbReference>
<feature type="transmembrane region" description="Helical" evidence="7">
    <location>
        <begin position="82"/>
        <end position="103"/>
    </location>
</feature>
<dbReference type="InterPro" id="IPR035906">
    <property type="entry name" value="MetI-like_sf"/>
</dbReference>
<evidence type="ECO:0000259" key="8">
    <source>
        <dbReference type="PROSITE" id="PS50928"/>
    </source>
</evidence>
<evidence type="ECO:0000313" key="9">
    <source>
        <dbReference type="EMBL" id="GAF47125.1"/>
    </source>
</evidence>
<evidence type="ECO:0000313" key="10">
    <source>
        <dbReference type="Proteomes" id="UP000019491"/>
    </source>
</evidence>
<dbReference type="PANTHER" id="PTHR43386">
    <property type="entry name" value="OLIGOPEPTIDE TRANSPORT SYSTEM PERMEASE PROTEIN APPC"/>
    <property type="match status" value="1"/>
</dbReference>
<dbReference type="InterPro" id="IPR050366">
    <property type="entry name" value="BP-dependent_transpt_permease"/>
</dbReference>
<reference evidence="9 10" key="1">
    <citation type="submission" date="2014-02" db="EMBL/GenBank/DDBJ databases">
        <title>Whole genome shotgun sequence of Rhodococcus wratislaviensis NBRC 100605.</title>
        <authorList>
            <person name="Hosoyama A."/>
            <person name="Tsuchikane K."/>
            <person name="Yoshida I."/>
            <person name="Ohji S."/>
            <person name="Ichikawa N."/>
            <person name="Yamazoe A."/>
            <person name="Fujita N."/>
        </authorList>
    </citation>
    <scope>NUCLEOTIDE SEQUENCE [LARGE SCALE GENOMIC DNA]</scope>
    <source>
        <strain evidence="9 10">NBRC 100605</strain>
    </source>
</reference>
<keyword evidence="10" id="KW-1185">Reference proteome</keyword>
<dbReference type="PROSITE" id="PS50928">
    <property type="entry name" value="ABC_TM1"/>
    <property type="match status" value="1"/>
</dbReference>
<dbReference type="InterPro" id="IPR000515">
    <property type="entry name" value="MetI-like"/>
</dbReference>
<dbReference type="SUPFAM" id="SSF161098">
    <property type="entry name" value="MetI-like"/>
    <property type="match status" value="1"/>
</dbReference>
<dbReference type="GO" id="GO:0005886">
    <property type="term" value="C:plasma membrane"/>
    <property type="evidence" value="ECO:0007669"/>
    <property type="project" value="UniProtKB-SubCell"/>
</dbReference>
<proteinExistence type="inferred from homology"/>
<keyword evidence="6 7" id="KW-0472">Membrane</keyword>
<comment type="similarity">
    <text evidence="7">Belongs to the binding-protein-dependent transport system permease family.</text>
</comment>
<evidence type="ECO:0000256" key="1">
    <source>
        <dbReference type="ARBA" id="ARBA00004651"/>
    </source>
</evidence>
<feature type="transmembrane region" description="Helical" evidence="7">
    <location>
        <begin position="127"/>
        <end position="153"/>
    </location>
</feature>
<dbReference type="Pfam" id="PF00528">
    <property type="entry name" value="BPD_transp_1"/>
    <property type="match status" value="1"/>
</dbReference>
<evidence type="ECO:0000256" key="3">
    <source>
        <dbReference type="ARBA" id="ARBA00022475"/>
    </source>
</evidence>
<protein>
    <submittedName>
        <fullName evidence="9">Putative ABC transporter permease protein</fullName>
    </submittedName>
</protein>
<accession>X0R829</accession>
<comment type="caution">
    <text evidence="9">The sequence shown here is derived from an EMBL/GenBank/DDBJ whole genome shotgun (WGS) entry which is preliminary data.</text>
</comment>
<keyword evidence="3" id="KW-1003">Cell membrane</keyword>
<dbReference type="CDD" id="cd06261">
    <property type="entry name" value="TM_PBP2"/>
    <property type="match status" value="1"/>
</dbReference>
<keyword evidence="5 7" id="KW-1133">Transmembrane helix</keyword>
<feature type="domain" description="ABC transmembrane type-1" evidence="8">
    <location>
        <begin position="78"/>
        <end position="267"/>
    </location>
</feature>
<evidence type="ECO:0000256" key="7">
    <source>
        <dbReference type="RuleBase" id="RU363032"/>
    </source>
</evidence>